<dbReference type="InterPro" id="IPR011330">
    <property type="entry name" value="Glyco_hydro/deAcase_b/a-brl"/>
</dbReference>
<evidence type="ECO:0000259" key="3">
    <source>
        <dbReference type="PROSITE" id="PS51677"/>
    </source>
</evidence>
<protein>
    <submittedName>
        <fullName evidence="4">Polysaccharide deacetylase family protein</fullName>
    </submittedName>
</protein>
<keyword evidence="2" id="KW-0732">Signal</keyword>
<dbReference type="PROSITE" id="PS51677">
    <property type="entry name" value="NODB"/>
    <property type="match status" value="1"/>
</dbReference>
<feature type="domain" description="NodB homology" evidence="3">
    <location>
        <begin position="155"/>
        <end position="313"/>
    </location>
</feature>
<gene>
    <name evidence="4" type="ORF">LSG31_04105</name>
</gene>
<dbReference type="CDD" id="cd10918">
    <property type="entry name" value="CE4_NodB_like_5s_6s"/>
    <property type="match status" value="1"/>
</dbReference>
<keyword evidence="5" id="KW-1185">Reference proteome</keyword>
<dbReference type="Pfam" id="PF01522">
    <property type="entry name" value="Polysacc_deac_1"/>
    <property type="match status" value="1"/>
</dbReference>
<dbReference type="RefSeq" id="WP_347438140.1">
    <property type="nucleotide sequence ID" value="NZ_CP089291.1"/>
</dbReference>
<sequence>MIELVNWRKHLVPSVVAAVPLFFIGANISGCGVGQTAPASTVSTSPEKAGVSRNLLANQNKLESSHRIHPLVFGPAMPAAPVLAKIQSYAATQTAPQEIPILMYHSISNHPKNTLCVAPARFAEEMKHLYEAGYHPIGFNDLNQAWLQHQPLPKKPILITFDDGYEDNYQAAYPVLKKYNFRATIFIVTNFVGRPNMLTWDQIHFLDQDGLIQFGSHTLDHLDLAHMSVEQQKRQIFASKQILEQKLGHPVPAFCFPSGRYNSTTLQLLQQAGYEFAVTTHPGSADMNQGRWSLDRVRVSGDEAVSAFDSIFS</sequence>
<dbReference type="PANTHER" id="PTHR34216">
    <property type="match status" value="1"/>
</dbReference>
<comment type="subcellular location">
    <subcellularLocation>
        <location evidence="1">Secreted</location>
    </subcellularLocation>
</comment>
<dbReference type="SUPFAM" id="SSF88713">
    <property type="entry name" value="Glycoside hydrolase/deacetylase"/>
    <property type="match status" value="1"/>
</dbReference>
<dbReference type="Proteomes" id="UP000830167">
    <property type="component" value="Chromosome"/>
</dbReference>
<organism evidence="4 5">
    <name type="scientific">Fodinisporobacter ferrooxydans</name>
    <dbReference type="NCBI Taxonomy" id="2901836"/>
    <lineage>
        <taxon>Bacteria</taxon>
        <taxon>Bacillati</taxon>
        <taxon>Bacillota</taxon>
        <taxon>Bacilli</taxon>
        <taxon>Bacillales</taxon>
        <taxon>Alicyclobacillaceae</taxon>
        <taxon>Fodinisporobacter</taxon>
    </lineage>
</organism>
<dbReference type="EMBL" id="CP089291">
    <property type="protein sequence ID" value="UOF91445.1"/>
    <property type="molecule type" value="Genomic_DNA"/>
</dbReference>
<accession>A0ABY4CLW0</accession>
<evidence type="ECO:0000313" key="4">
    <source>
        <dbReference type="EMBL" id="UOF91445.1"/>
    </source>
</evidence>
<evidence type="ECO:0000256" key="2">
    <source>
        <dbReference type="ARBA" id="ARBA00022729"/>
    </source>
</evidence>
<name>A0ABY4CLW0_9BACL</name>
<dbReference type="PANTHER" id="PTHR34216:SF3">
    <property type="entry name" value="POLY-BETA-1,6-N-ACETYL-D-GLUCOSAMINE N-DEACETYLASE"/>
    <property type="match status" value="1"/>
</dbReference>
<evidence type="ECO:0000313" key="5">
    <source>
        <dbReference type="Proteomes" id="UP000830167"/>
    </source>
</evidence>
<dbReference type="InterPro" id="IPR051398">
    <property type="entry name" value="Polysacch_Deacetylase"/>
</dbReference>
<dbReference type="InterPro" id="IPR002509">
    <property type="entry name" value="NODB_dom"/>
</dbReference>
<evidence type="ECO:0000256" key="1">
    <source>
        <dbReference type="ARBA" id="ARBA00004613"/>
    </source>
</evidence>
<dbReference type="Gene3D" id="3.20.20.370">
    <property type="entry name" value="Glycoside hydrolase/deacetylase"/>
    <property type="match status" value="1"/>
</dbReference>
<reference evidence="4" key="1">
    <citation type="submission" date="2021-12" db="EMBL/GenBank/DDBJ databases">
        <title>Alicyclobacillaceae gen. nov., sp. nov., isolated from chalcocite enrichment system.</title>
        <authorList>
            <person name="Jiang Z."/>
        </authorList>
    </citation>
    <scope>NUCLEOTIDE SEQUENCE</scope>
    <source>
        <strain evidence="4">MYW30-H2</strain>
    </source>
</reference>
<proteinExistence type="predicted"/>